<keyword evidence="3" id="KW-0949">S-adenosyl-L-methionine</keyword>
<name>A0A1X9LMN9_9MICO</name>
<dbReference type="GO" id="GO:0008168">
    <property type="term" value="F:methyltransferase activity"/>
    <property type="evidence" value="ECO:0007669"/>
    <property type="project" value="UniProtKB-KW"/>
</dbReference>
<keyword evidence="5" id="KW-1185">Reference proteome</keyword>
<keyword evidence="2 4" id="KW-0808">Transferase</keyword>
<gene>
    <name evidence="4" type="ORF">B5808_10165</name>
</gene>
<dbReference type="PANTHER" id="PTHR43464">
    <property type="entry name" value="METHYLTRANSFERASE"/>
    <property type="match status" value="1"/>
</dbReference>
<dbReference type="GO" id="GO:0032259">
    <property type="term" value="P:methylation"/>
    <property type="evidence" value="ECO:0007669"/>
    <property type="project" value="UniProtKB-KW"/>
</dbReference>
<dbReference type="Gene3D" id="3.40.50.150">
    <property type="entry name" value="Vaccinia Virus protein VP39"/>
    <property type="match status" value="1"/>
</dbReference>
<evidence type="ECO:0000256" key="2">
    <source>
        <dbReference type="ARBA" id="ARBA00022679"/>
    </source>
</evidence>
<dbReference type="Pfam" id="PF13649">
    <property type="entry name" value="Methyltransf_25"/>
    <property type="match status" value="1"/>
</dbReference>
<dbReference type="PANTHER" id="PTHR43464:SF19">
    <property type="entry name" value="UBIQUINONE BIOSYNTHESIS O-METHYLTRANSFERASE, MITOCHONDRIAL"/>
    <property type="match status" value="1"/>
</dbReference>
<keyword evidence="1 4" id="KW-0489">Methyltransferase</keyword>
<dbReference type="CDD" id="cd02440">
    <property type="entry name" value="AdoMet_MTases"/>
    <property type="match status" value="1"/>
</dbReference>
<sequence>MTVLGSLSRRAADLQEYMDDPACDRRRLDATYARFRLVNRIVAGWRGIYRDHIRPRLSDTMPSTLLDLGCGGGDVARSLATWAAHDGLQLAVTAIDPDERAYEFASRQPGPPVVYRQASSADLVAEAARFDVVVSNHVLHHLDREELAAFFFDSELLCRGIALHGDIRRSRLAYAAYSLGSLPIARGSFIRDDGLTSIRRSYTAKELRATAPLGWEVEERPMFRNLLIHRER</sequence>
<evidence type="ECO:0000313" key="4">
    <source>
        <dbReference type="EMBL" id="ARJ05548.1"/>
    </source>
</evidence>
<dbReference type="NCBIfam" id="NF004851">
    <property type="entry name" value="PRK06202.1"/>
    <property type="match status" value="1"/>
</dbReference>
<protein>
    <submittedName>
        <fullName evidence="4">Methyltransferase</fullName>
    </submittedName>
</protein>
<organism evidence="4 5">
    <name type="scientific">Cnuibacter physcomitrellae</name>
    <dbReference type="NCBI Taxonomy" id="1619308"/>
    <lineage>
        <taxon>Bacteria</taxon>
        <taxon>Bacillati</taxon>
        <taxon>Actinomycetota</taxon>
        <taxon>Actinomycetes</taxon>
        <taxon>Micrococcales</taxon>
        <taxon>Microbacteriaceae</taxon>
        <taxon>Cnuibacter</taxon>
    </lineage>
</organism>
<dbReference type="Proteomes" id="UP000192775">
    <property type="component" value="Chromosome"/>
</dbReference>
<proteinExistence type="predicted"/>
<dbReference type="InterPro" id="IPR041698">
    <property type="entry name" value="Methyltransf_25"/>
</dbReference>
<dbReference type="KEGG" id="cphy:B5808_10165"/>
<evidence type="ECO:0000256" key="3">
    <source>
        <dbReference type="ARBA" id="ARBA00022691"/>
    </source>
</evidence>
<dbReference type="InterPro" id="IPR029063">
    <property type="entry name" value="SAM-dependent_MTases_sf"/>
</dbReference>
<dbReference type="RefSeq" id="WP_085019686.1">
    <property type="nucleotide sequence ID" value="NZ_BMHD01000001.1"/>
</dbReference>
<accession>A0A1X9LMN9</accession>
<dbReference type="STRING" id="1619308.B5808_10165"/>
<dbReference type="EMBL" id="CP020715">
    <property type="protein sequence ID" value="ARJ05548.1"/>
    <property type="molecule type" value="Genomic_DNA"/>
</dbReference>
<dbReference type="AlphaFoldDB" id="A0A1X9LMN9"/>
<dbReference type="SUPFAM" id="SSF53335">
    <property type="entry name" value="S-adenosyl-L-methionine-dependent methyltransferases"/>
    <property type="match status" value="1"/>
</dbReference>
<evidence type="ECO:0000313" key="5">
    <source>
        <dbReference type="Proteomes" id="UP000192775"/>
    </source>
</evidence>
<reference evidence="4 5" key="1">
    <citation type="submission" date="2017-04" db="EMBL/GenBank/DDBJ databases">
        <authorList>
            <person name="Afonso C.L."/>
            <person name="Miller P.J."/>
            <person name="Scott M.A."/>
            <person name="Spackman E."/>
            <person name="Goraichik I."/>
            <person name="Dimitrov K.M."/>
            <person name="Suarez D.L."/>
            <person name="Swayne D.E."/>
        </authorList>
    </citation>
    <scope>NUCLEOTIDE SEQUENCE [LARGE SCALE GENOMIC DNA]</scope>
    <source>
        <strain evidence="5">XA(T)</strain>
    </source>
</reference>
<evidence type="ECO:0000256" key="1">
    <source>
        <dbReference type="ARBA" id="ARBA00022603"/>
    </source>
</evidence>